<feature type="compositionally biased region" description="Polar residues" evidence="2">
    <location>
        <begin position="254"/>
        <end position="274"/>
    </location>
</feature>
<dbReference type="PROSITE" id="PS50405">
    <property type="entry name" value="GST_CTER"/>
    <property type="match status" value="1"/>
</dbReference>
<dbReference type="Proteomes" id="UP000054988">
    <property type="component" value="Unassembled WGS sequence"/>
</dbReference>
<evidence type="ECO:0000259" key="4">
    <source>
        <dbReference type="PROSITE" id="PS50405"/>
    </source>
</evidence>
<dbReference type="Gene3D" id="3.40.30.10">
    <property type="entry name" value="Glutaredoxin"/>
    <property type="match status" value="1"/>
</dbReference>
<dbReference type="PANTHER" id="PTHR44051">
    <property type="entry name" value="GLUTATHIONE S-TRANSFERASE-RELATED"/>
    <property type="match status" value="1"/>
</dbReference>
<dbReference type="CDD" id="cd03048">
    <property type="entry name" value="GST_N_Ure2p_like"/>
    <property type="match status" value="1"/>
</dbReference>
<evidence type="ECO:0000256" key="1">
    <source>
        <dbReference type="ARBA" id="ARBA00007409"/>
    </source>
</evidence>
<dbReference type="EMBL" id="LATX01002510">
    <property type="protein sequence ID" value="KTB27985.1"/>
    <property type="molecule type" value="Genomic_DNA"/>
</dbReference>
<comment type="caution">
    <text evidence="5">The sequence shown here is derived from an EMBL/GenBank/DDBJ whole genome shotgun (WGS) entry which is preliminary data.</text>
</comment>
<evidence type="ECO:0008006" key="7">
    <source>
        <dbReference type="Google" id="ProtNLM"/>
    </source>
</evidence>
<organism evidence="5 6">
    <name type="scientific">Moniliophthora roreri</name>
    <name type="common">Frosty pod rot fungus</name>
    <name type="synonym">Monilia roreri</name>
    <dbReference type="NCBI Taxonomy" id="221103"/>
    <lineage>
        <taxon>Eukaryota</taxon>
        <taxon>Fungi</taxon>
        <taxon>Dikarya</taxon>
        <taxon>Basidiomycota</taxon>
        <taxon>Agaricomycotina</taxon>
        <taxon>Agaricomycetes</taxon>
        <taxon>Agaricomycetidae</taxon>
        <taxon>Agaricales</taxon>
        <taxon>Marasmiineae</taxon>
        <taxon>Marasmiaceae</taxon>
        <taxon>Moniliophthora</taxon>
    </lineage>
</organism>
<evidence type="ECO:0000259" key="3">
    <source>
        <dbReference type="PROSITE" id="PS50404"/>
    </source>
</evidence>
<evidence type="ECO:0000256" key="2">
    <source>
        <dbReference type="SAM" id="MobiDB-lite"/>
    </source>
</evidence>
<sequence>MSWPSLQPLASRFIAGHASKRIYSTTSGKGLLLYGAGTPNGKKPAIFLEELKAAYGLQYNTQKINLSKNVQKESWYIKLNNNGRIPTLVDGLRNDFTVFESMAILLYLGQHYDKEHKFSFDPISQPNDYSEVVQWMSWAHGGLGPMSGQGDTAALASHFRLAAPEKLPYAISRYMDETKRLYGVLEIRLGKSQRDWLAGPGKGAYSIADMNAWPWIAGHNYAGIETLDEWPTLQKRFAKLHAIGSAPAVEQAPVSLSQVSTPRSTTGTSVDNNTGDLVTDFVHISHEGAHADSDDDRGQSDSCK</sequence>
<evidence type="ECO:0000313" key="5">
    <source>
        <dbReference type="EMBL" id="KTB27985.1"/>
    </source>
</evidence>
<dbReference type="InterPro" id="IPR004045">
    <property type="entry name" value="Glutathione_S-Trfase_N"/>
</dbReference>
<dbReference type="AlphaFoldDB" id="A0A0W0EV91"/>
<feature type="domain" description="GST N-terminal" evidence="3">
    <location>
        <begin position="28"/>
        <end position="116"/>
    </location>
</feature>
<dbReference type="Gene3D" id="1.20.1050.10">
    <property type="match status" value="1"/>
</dbReference>
<dbReference type="eggNOG" id="KOG0867">
    <property type="taxonomic scope" value="Eukaryota"/>
</dbReference>
<dbReference type="PANTHER" id="PTHR44051:SF8">
    <property type="entry name" value="GLUTATHIONE S-TRANSFERASE GSTA"/>
    <property type="match status" value="1"/>
</dbReference>
<dbReference type="SUPFAM" id="SSF47616">
    <property type="entry name" value="GST C-terminal domain-like"/>
    <property type="match status" value="1"/>
</dbReference>
<dbReference type="InterPro" id="IPR036282">
    <property type="entry name" value="Glutathione-S-Trfase_C_sf"/>
</dbReference>
<name>A0A0W0EV91_MONRR</name>
<feature type="region of interest" description="Disordered" evidence="2">
    <location>
        <begin position="251"/>
        <end position="274"/>
    </location>
</feature>
<dbReference type="InterPro" id="IPR040079">
    <property type="entry name" value="Glutathione_S-Trfase"/>
</dbReference>
<dbReference type="SUPFAM" id="SSF52833">
    <property type="entry name" value="Thioredoxin-like"/>
    <property type="match status" value="1"/>
</dbReference>
<proteinExistence type="inferred from homology"/>
<dbReference type="InterPro" id="IPR010987">
    <property type="entry name" value="Glutathione-S-Trfase_C-like"/>
</dbReference>
<gene>
    <name evidence="5" type="ORF">WG66_19490</name>
</gene>
<comment type="similarity">
    <text evidence="1">Belongs to the GST superfamily.</text>
</comment>
<protein>
    <recommendedName>
        <fullName evidence="7">Glutathione s-transferase</fullName>
    </recommendedName>
</protein>
<evidence type="ECO:0000313" key="6">
    <source>
        <dbReference type="Proteomes" id="UP000054988"/>
    </source>
</evidence>
<dbReference type="Pfam" id="PF02798">
    <property type="entry name" value="GST_N"/>
    <property type="match status" value="1"/>
</dbReference>
<feature type="domain" description="GST C-terminal" evidence="4">
    <location>
        <begin position="125"/>
        <end position="263"/>
    </location>
</feature>
<dbReference type="InterPro" id="IPR036249">
    <property type="entry name" value="Thioredoxin-like_sf"/>
</dbReference>
<dbReference type="SFLD" id="SFLDG00358">
    <property type="entry name" value="Main_(cytGST)"/>
    <property type="match status" value="1"/>
</dbReference>
<dbReference type="PROSITE" id="PS50404">
    <property type="entry name" value="GST_NTER"/>
    <property type="match status" value="1"/>
</dbReference>
<reference evidence="5 6" key="1">
    <citation type="submission" date="2015-12" db="EMBL/GenBank/DDBJ databases">
        <title>Draft genome sequence of Moniliophthora roreri, the causal agent of frosty pod rot of cacao.</title>
        <authorList>
            <person name="Aime M.C."/>
            <person name="Diaz-Valderrama J.R."/>
            <person name="Kijpornyongpan T."/>
            <person name="Phillips-Mora W."/>
        </authorList>
    </citation>
    <scope>NUCLEOTIDE SEQUENCE [LARGE SCALE GENOMIC DNA]</scope>
    <source>
        <strain evidence="5 6">MCA 2952</strain>
    </source>
</reference>
<dbReference type="SFLD" id="SFLDS00019">
    <property type="entry name" value="Glutathione_Transferase_(cytos"/>
    <property type="match status" value="1"/>
</dbReference>
<accession>A0A0W0EV91</accession>